<dbReference type="OrthoDB" id="794757at2"/>
<reference evidence="1 2" key="1">
    <citation type="submission" date="2018-11" db="EMBL/GenBank/DDBJ databases">
        <authorList>
            <person name="Zhou Z."/>
            <person name="Wang G."/>
        </authorList>
    </citation>
    <scope>NUCLEOTIDE SEQUENCE [LARGE SCALE GENOMIC DNA]</scope>
    <source>
        <strain evidence="1 2">KCTC52004</strain>
    </source>
</reference>
<sequence length="192" mass="22317">MKFSYEIVIVLGLAACSNPTKEAPAGTYYDLKSYIEQQISQLQKQQPTVVKQSGFGNDKEQQTTKTIDWSRELDLFLQADINKQAYQSSYQKNRPDSLTYEYSLKPGENLPVKQLRVELDSATRQPRLVKATLRTRNSLYESERNVWLESDKGTIKHYHIEGFQQLAWLDAKRFLIDGEVTQFSEKTLIWKK</sequence>
<organism evidence="1 2">
    <name type="scientific">Larkinella rosea</name>
    <dbReference type="NCBI Taxonomy" id="2025312"/>
    <lineage>
        <taxon>Bacteria</taxon>
        <taxon>Pseudomonadati</taxon>
        <taxon>Bacteroidota</taxon>
        <taxon>Cytophagia</taxon>
        <taxon>Cytophagales</taxon>
        <taxon>Spirosomataceae</taxon>
        <taxon>Larkinella</taxon>
    </lineage>
</organism>
<evidence type="ECO:0000313" key="2">
    <source>
        <dbReference type="Proteomes" id="UP000271925"/>
    </source>
</evidence>
<proteinExistence type="predicted"/>
<accession>A0A3P1BDH0</accession>
<name>A0A3P1BDH0_9BACT</name>
<gene>
    <name evidence="1" type="ORF">EHT25_29400</name>
</gene>
<keyword evidence="2" id="KW-1185">Reference proteome</keyword>
<dbReference type="RefSeq" id="WP_124879008.1">
    <property type="nucleotide sequence ID" value="NZ_RQJO01000015.1"/>
</dbReference>
<dbReference type="AlphaFoldDB" id="A0A3P1BDH0"/>
<dbReference type="Proteomes" id="UP000271925">
    <property type="component" value="Unassembled WGS sequence"/>
</dbReference>
<protein>
    <submittedName>
        <fullName evidence="1">Uncharacterized protein</fullName>
    </submittedName>
</protein>
<comment type="caution">
    <text evidence="1">The sequence shown here is derived from an EMBL/GenBank/DDBJ whole genome shotgun (WGS) entry which is preliminary data.</text>
</comment>
<evidence type="ECO:0000313" key="1">
    <source>
        <dbReference type="EMBL" id="RRA99094.1"/>
    </source>
</evidence>
<dbReference type="EMBL" id="RQJO01000015">
    <property type="protein sequence ID" value="RRA99094.1"/>
    <property type="molecule type" value="Genomic_DNA"/>
</dbReference>